<dbReference type="SMART" id="SM00487">
    <property type="entry name" value="DEXDc"/>
    <property type="match status" value="1"/>
</dbReference>
<dbReference type="CDD" id="cd18793">
    <property type="entry name" value="SF2_C_SNF"/>
    <property type="match status" value="1"/>
</dbReference>
<dbReference type="SMART" id="SM00490">
    <property type="entry name" value="HELICc"/>
    <property type="match status" value="1"/>
</dbReference>
<evidence type="ECO:0000313" key="8">
    <source>
        <dbReference type="EMBL" id="GBC98741.1"/>
    </source>
</evidence>
<dbReference type="EC" id="3.6.4.-" evidence="8"/>
<evidence type="ECO:0000256" key="2">
    <source>
        <dbReference type="ARBA" id="ARBA00022801"/>
    </source>
</evidence>
<dbReference type="SUPFAM" id="SSF52540">
    <property type="entry name" value="P-loop containing nucleoside triphosphate hydrolases"/>
    <property type="match status" value="2"/>
</dbReference>
<dbReference type="InterPro" id="IPR001650">
    <property type="entry name" value="Helicase_C-like"/>
</dbReference>
<dbReference type="Proteomes" id="UP000236173">
    <property type="component" value="Unassembled WGS sequence"/>
</dbReference>
<evidence type="ECO:0000256" key="5">
    <source>
        <dbReference type="SAM" id="Coils"/>
    </source>
</evidence>
<proteinExistence type="predicted"/>
<dbReference type="InterPro" id="IPR038718">
    <property type="entry name" value="SNF2-like_sf"/>
</dbReference>
<evidence type="ECO:0000256" key="4">
    <source>
        <dbReference type="ARBA" id="ARBA00022840"/>
    </source>
</evidence>
<dbReference type="CDD" id="cd18011">
    <property type="entry name" value="DEXDc_RapA"/>
    <property type="match status" value="1"/>
</dbReference>
<dbReference type="PROSITE" id="PS51194">
    <property type="entry name" value="HELICASE_CTER"/>
    <property type="match status" value="1"/>
</dbReference>
<sequence length="976" mass="112668">MRLMAGMTVQARGRRFRIVDCQQGGRVEDDFIHLIKLQDLDEPNFSISLIVPLEKVEPAEVPEPSLQRPGRLALFRLFHHSLLLESSGIGQSLLASQLAPIRREDYQLVPVHMALSLPRPRLLIADDVGLGKTIEAGLILMELHARRRANRVLIVCPASLRHQWQREMQVKFGFRFVIFDRNTLAQKRRELEAGINPWAHEPRIIASMDFLKRPDGAFRELQGLHWDVIIVDEAHHVAPAGAGESDKQLLRLGRFLSEACDALLLLTATPHNGYDESMATLLRFLDPTLAPSGQPLNPQRYRRHYIRRLKSHIKNPDGTQKFILRAPVQPLAVHLSDAASAFYGKVRSYAQAIWAAAEQARDERDRSAFQFVATILCKRAASSQAALKNSLQRRLQVITEQLEEVEADRELLRRWRRGEPLTPDEQRKLENDAYLNYLSAMRRLRKELVQLQEEQLQVKDLLDELIRLEQQSPDPKLLRLLQWLQELHQKQPETKVLVFSEYVDTVNAIAKFLSANGYEGKVVTATGEDPERDQKEAIHRFLFGEGLILVATDIAGEGLNLHYTCHHLVHFELPWNPNRLEQRNGRIDRYGQTKPPIIAFLYLANTYEDEVLARLLEKLDRKLRAEGTVTDLLGSFQQEHLERLLMSQKTIDEADSALDELLKAKAPRESLAEGEEGLLMALRRTLPETPFVPNLDEFLRSAVLLVNGQWYEQDGHVSVQTPTQWLALDPEIQPQYEHLYLHPPDDPSISPDAILHPNHPLVKAALQWFHRLRFEPQQEEIRLAYQVVPNLNEPEMIVTFLVTLPDKAGSILTLLEPVQVTRNKVSTDEKSDRQRLADALSKPGGNVDIATLERLFADWWKDGRQRAYEQARQRAEGYRRQLLYEREQHLKRMLGEWQAWREAMEREILGEYWQQYAQRPLFSDMEAKLPPAIQRRLRQHRQQAEALREQWQRWATLLPPTLEEVGILLRVPRSML</sequence>
<dbReference type="Pfam" id="PF00176">
    <property type="entry name" value="SNF2-rel_dom"/>
    <property type="match status" value="1"/>
</dbReference>
<reference evidence="9" key="1">
    <citation type="submission" date="2017-09" db="EMBL/GenBank/DDBJ databases">
        <title>Metaegenomics of thermophilic ammonia-oxidizing enrichment culture.</title>
        <authorList>
            <person name="Kato S."/>
            <person name="Suzuki K."/>
        </authorList>
    </citation>
    <scope>NUCLEOTIDE SEQUENCE [LARGE SCALE GENOMIC DNA]</scope>
</reference>
<dbReference type="AlphaFoldDB" id="A0A2H5XC19"/>
<dbReference type="Gene3D" id="3.40.50.10810">
    <property type="entry name" value="Tandem AAA-ATPase domain"/>
    <property type="match status" value="1"/>
</dbReference>
<dbReference type="EMBL" id="BEHT01000015">
    <property type="protein sequence ID" value="GBC98741.1"/>
    <property type="molecule type" value="Genomic_DNA"/>
</dbReference>
<dbReference type="PROSITE" id="PS51192">
    <property type="entry name" value="HELICASE_ATP_BIND_1"/>
    <property type="match status" value="1"/>
</dbReference>
<keyword evidence="2 8" id="KW-0378">Hydrolase</keyword>
<keyword evidence="1" id="KW-0547">Nucleotide-binding</keyword>
<dbReference type="InterPro" id="IPR049730">
    <property type="entry name" value="SNF2/RAD54-like_C"/>
</dbReference>
<evidence type="ECO:0000256" key="3">
    <source>
        <dbReference type="ARBA" id="ARBA00022806"/>
    </source>
</evidence>
<gene>
    <name evidence="8" type="primary">rapA_1</name>
    <name evidence="8" type="ORF">HRbin17_01255</name>
</gene>
<feature type="coiled-coil region" evidence="5">
    <location>
        <begin position="434"/>
        <end position="471"/>
    </location>
</feature>
<comment type="caution">
    <text evidence="8">The sequence shown here is derived from an EMBL/GenBank/DDBJ whole genome shotgun (WGS) entry which is preliminary data.</text>
</comment>
<dbReference type="InterPro" id="IPR027417">
    <property type="entry name" value="P-loop_NTPase"/>
</dbReference>
<keyword evidence="3" id="KW-0347">Helicase</keyword>
<dbReference type="InterPro" id="IPR057342">
    <property type="entry name" value="DEXDc_RapA"/>
</dbReference>
<feature type="domain" description="Helicase ATP-binding" evidence="6">
    <location>
        <begin position="113"/>
        <end position="288"/>
    </location>
</feature>
<organism evidence="8 9">
    <name type="scientific">Candidatus Fervidibacter japonicus</name>
    <dbReference type="NCBI Taxonomy" id="2035412"/>
    <lineage>
        <taxon>Bacteria</taxon>
        <taxon>Candidatus Fervidibacterota</taxon>
        <taxon>Candidatus Fervidibacter</taxon>
    </lineage>
</organism>
<dbReference type="Pfam" id="PF00271">
    <property type="entry name" value="Helicase_C"/>
    <property type="match status" value="1"/>
</dbReference>
<name>A0A2H5XC19_9BACT</name>
<keyword evidence="4" id="KW-0067">ATP-binding</keyword>
<feature type="domain" description="Helicase C-terminal" evidence="7">
    <location>
        <begin position="479"/>
        <end position="636"/>
    </location>
</feature>
<dbReference type="InterPro" id="IPR000330">
    <property type="entry name" value="SNF2_N"/>
</dbReference>
<keyword evidence="5" id="KW-0175">Coiled coil</keyword>
<dbReference type="GO" id="GO:0005524">
    <property type="term" value="F:ATP binding"/>
    <property type="evidence" value="ECO:0007669"/>
    <property type="project" value="UniProtKB-KW"/>
</dbReference>
<evidence type="ECO:0000256" key="1">
    <source>
        <dbReference type="ARBA" id="ARBA00022741"/>
    </source>
</evidence>
<accession>A0A2H5XC19</accession>
<evidence type="ECO:0000313" key="9">
    <source>
        <dbReference type="Proteomes" id="UP000236173"/>
    </source>
</evidence>
<dbReference type="GO" id="GO:0016787">
    <property type="term" value="F:hydrolase activity"/>
    <property type="evidence" value="ECO:0007669"/>
    <property type="project" value="UniProtKB-KW"/>
</dbReference>
<dbReference type="PANTHER" id="PTHR45766:SF6">
    <property type="entry name" value="SWI_SNF-RELATED MATRIX-ASSOCIATED ACTIN-DEPENDENT REGULATOR OF CHROMATIN SUBFAMILY A-LIKE PROTEIN 1"/>
    <property type="match status" value="1"/>
</dbReference>
<dbReference type="InterPro" id="IPR014001">
    <property type="entry name" value="Helicase_ATP-bd"/>
</dbReference>
<evidence type="ECO:0000259" key="6">
    <source>
        <dbReference type="PROSITE" id="PS51192"/>
    </source>
</evidence>
<dbReference type="PANTHER" id="PTHR45766">
    <property type="entry name" value="DNA ANNEALING HELICASE AND ENDONUCLEASE ZRANB3 FAMILY MEMBER"/>
    <property type="match status" value="1"/>
</dbReference>
<evidence type="ECO:0000259" key="7">
    <source>
        <dbReference type="PROSITE" id="PS51194"/>
    </source>
</evidence>
<protein>
    <submittedName>
        <fullName evidence="8">RNA polymerase-associated protein RapA</fullName>
        <ecNumber evidence="8">3.6.4.-</ecNumber>
    </submittedName>
</protein>
<dbReference type="GO" id="GO:0004386">
    <property type="term" value="F:helicase activity"/>
    <property type="evidence" value="ECO:0007669"/>
    <property type="project" value="UniProtKB-KW"/>
</dbReference>